<reference evidence="3 4" key="1">
    <citation type="submission" date="2024-03" db="EMBL/GenBank/DDBJ databases">
        <title>The genome assembly and annotation of the cricket Gryllus longicercus Weissman &amp; Gray.</title>
        <authorList>
            <person name="Szrajer S."/>
            <person name="Gray D."/>
            <person name="Ylla G."/>
        </authorList>
    </citation>
    <scope>NUCLEOTIDE SEQUENCE [LARGE SCALE GENOMIC DNA]</scope>
    <source>
        <strain evidence="3">DAG 2021-001</strain>
        <tissue evidence="3">Whole body minus gut</tissue>
    </source>
</reference>
<keyword evidence="4" id="KW-1185">Reference proteome</keyword>
<evidence type="ECO:0008006" key="5">
    <source>
        <dbReference type="Google" id="ProtNLM"/>
    </source>
</evidence>
<dbReference type="EMBL" id="JAZDUA010000122">
    <property type="protein sequence ID" value="KAK7867344.1"/>
    <property type="molecule type" value="Genomic_DNA"/>
</dbReference>
<name>A0AAN9Z971_9ORTH</name>
<comment type="caution">
    <text evidence="3">The sequence shown here is derived from an EMBL/GenBank/DDBJ whole genome shotgun (WGS) entry which is preliminary data.</text>
</comment>
<protein>
    <recommendedName>
        <fullName evidence="5">Slowpoke binding protein</fullName>
    </recommendedName>
</protein>
<keyword evidence="2" id="KW-1133">Transmembrane helix</keyword>
<evidence type="ECO:0000313" key="3">
    <source>
        <dbReference type="EMBL" id="KAK7867344.1"/>
    </source>
</evidence>
<dbReference type="Proteomes" id="UP001378592">
    <property type="component" value="Unassembled WGS sequence"/>
</dbReference>
<dbReference type="AlphaFoldDB" id="A0AAN9Z971"/>
<feature type="transmembrane region" description="Helical" evidence="2">
    <location>
        <begin position="18"/>
        <end position="40"/>
    </location>
</feature>
<sequence length="488" mass="54327">MKAEPAGRPSSAAAVAHYYWVGLLLVSTALGLLAVLACWLRRCRHGGRYEYTALEADAGSQERLLQERKARERAHGACLHYLRACPRYSLVHHLNDIGSRVDKHWFVVRDASVKTERLLTLVPRAAACPLACSPATRATILELFLALQHPYIYPVLDLDFREATGQSYVILVLPFNSKGSLKDLIYKSRWQDDWSQKYGQRSEGLPVWQVQRLGRQILEALLFLKERGFPPCGHLHSGNVILQNGVARLTGLENTLLGHTSRVHPIVWGLARADPAAVDVVCFGHVLFEMCAGYELCASRPSAGQLADLAGYPAVQQILDLIFQPADGRFPGLQELLVLDFFRNIDLREMRAAPLPQAFRTRMTTSTLNLLSEIRRHQSGRRTRRCHSASTSEEPSPPPRERRNSAGADPWDAAEADAEAEAAAGGAGADADDEDDDPVVERQSSPAQEHRDLSLHRHSESPLPLETRCLLRHTRTRAARDSEDLKCD</sequence>
<proteinExistence type="predicted"/>
<keyword evidence="2" id="KW-0472">Membrane</keyword>
<keyword evidence="2" id="KW-0812">Transmembrane</keyword>
<dbReference type="InterPro" id="IPR011009">
    <property type="entry name" value="Kinase-like_dom_sf"/>
</dbReference>
<feature type="region of interest" description="Disordered" evidence="1">
    <location>
        <begin position="373"/>
        <end position="488"/>
    </location>
</feature>
<evidence type="ECO:0000256" key="1">
    <source>
        <dbReference type="SAM" id="MobiDB-lite"/>
    </source>
</evidence>
<feature type="compositionally biased region" description="Basic residues" evidence="1">
    <location>
        <begin position="377"/>
        <end position="387"/>
    </location>
</feature>
<feature type="compositionally biased region" description="Basic and acidic residues" evidence="1">
    <location>
        <begin position="448"/>
        <end position="460"/>
    </location>
</feature>
<evidence type="ECO:0000313" key="4">
    <source>
        <dbReference type="Proteomes" id="UP001378592"/>
    </source>
</evidence>
<gene>
    <name evidence="3" type="ORF">R5R35_001119</name>
</gene>
<accession>A0AAN9Z971</accession>
<dbReference type="SUPFAM" id="SSF56112">
    <property type="entry name" value="Protein kinase-like (PK-like)"/>
    <property type="match status" value="1"/>
</dbReference>
<evidence type="ECO:0000256" key="2">
    <source>
        <dbReference type="SAM" id="Phobius"/>
    </source>
</evidence>
<organism evidence="3 4">
    <name type="scientific">Gryllus longicercus</name>
    <dbReference type="NCBI Taxonomy" id="2509291"/>
    <lineage>
        <taxon>Eukaryota</taxon>
        <taxon>Metazoa</taxon>
        <taxon>Ecdysozoa</taxon>
        <taxon>Arthropoda</taxon>
        <taxon>Hexapoda</taxon>
        <taxon>Insecta</taxon>
        <taxon>Pterygota</taxon>
        <taxon>Neoptera</taxon>
        <taxon>Polyneoptera</taxon>
        <taxon>Orthoptera</taxon>
        <taxon>Ensifera</taxon>
        <taxon>Gryllidea</taxon>
        <taxon>Grylloidea</taxon>
        <taxon>Gryllidae</taxon>
        <taxon>Gryllinae</taxon>
        <taxon>Gryllus</taxon>
    </lineage>
</organism>
<dbReference type="Gene3D" id="1.10.510.10">
    <property type="entry name" value="Transferase(Phosphotransferase) domain 1"/>
    <property type="match status" value="1"/>
</dbReference>
<feature type="compositionally biased region" description="Basic and acidic residues" evidence="1">
    <location>
        <begin position="478"/>
        <end position="488"/>
    </location>
</feature>